<accession>A0A2P2R2D7</accession>
<dbReference type="EMBL" id="GGEC01092876">
    <property type="protein sequence ID" value="MBX73360.1"/>
    <property type="molecule type" value="Transcribed_RNA"/>
</dbReference>
<sequence length="30" mass="3498">MVTQLPYWNSVNDKKVETWPLALALPIITR</sequence>
<dbReference type="AlphaFoldDB" id="A0A2P2R2D7"/>
<evidence type="ECO:0000313" key="1">
    <source>
        <dbReference type="EMBL" id="MBX73360.1"/>
    </source>
</evidence>
<name>A0A2P2R2D7_RHIMU</name>
<protein>
    <submittedName>
        <fullName evidence="1">Uncharacterized protein</fullName>
    </submittedName>
</protein>
<proteinExistence type="predicted"/>
<reference evidence="1" key="1">
    <citation type="submission" date="2018-02" db="EMBL/GenBank/DDBJ databases">
        <title>Rhizophora mucronata_Transcriptome.</title>
        <authorList>
            <person name="Meera S.P."/>
            <person name="Sreeshan A."/>
            <person name="Augustine A."/>
        </authorList>
    </citation>
    <scope>NUCLEOTIDE SEQUENCE</scope>
    <source>
        <tissue evidence="1">Leaf</tissue>
    </source>
</reference>
<organism evidence="1">
    <name type="scientific">Rhizophora mucronata</name>
    <name type="common">Asiatic mangrove</name>
    <dbReference type="NCBI Taxonomy" id="61149"/>
    <lineage>
        <taxon>Eukaryota</taxon>
        <taxon>Viridiplantae</taxon>
        <taxon>Streptophyta</taxon>
        <taxon>Embryophyta</taxon>
        <taxon>Tracheophyta</taxon>
        <taxon>Spermatophyta</taxon>
        <taxon>Magnoliopsida</taxon>
        <taxon>eudicotyledons</taxon>
        <taxon>Gunneridae</taxon>
        <taxon>Pentapetalae</taxon>
        <taxon>rosids</taxon>
        <taxon>fabids</taxon>
        <taxon>Malpighiales</taxon>
        <taxon>Rhizophoraceae</taxon>
        <taxon>Rhizophora</taxon>
    </lineage>
</organism>